<feature type="compositionally biased region" description="Acidic residues" evidence="1">
    <location>
        <begin position="71"/>
        <end position="118"/>
    </location>
</feature>
<dbReference type="EMBL" id="KV450901">
    <property type="protein sequence ID" value="OAY21420.1"/>
    <property type="molecule type" value="Genomic_DNA"/>
</dbReference>
<dbReference type="PANTHER" id="PTHR36595:SF3">
    <property type="entry name" value="TRANSMEMBRANE PROTEIN"/>
    <property type="match status" value="1"/>
</dbReference>
<name>A0A199U9J5_MANES</name>
<feature type="region of interest" description="Disordered" evidence="1">
    <location>
        <begin position="71"/>
        <end position="120"/>
    </location>
</feature>
<organism evidence="2">
    <name type="scientific">Manihot esculenta</name>
    <name type="common">Cassava</name>
    <name type="synonym">Jatropha manihot</name>
    <dbReference type="NCBI Taxonomy" id="3983"/>
    <lineage>
        <taxon>Eukaryota</taxon>
        <taxon>Viridiplantae</taxon>
        <taxon>Streptophyta</taxon>
        <taxon>Embryophyta</taxon>
        <taxon>Tracheophyta</taxon>
        <taxon>Spermatophyta</taxon>
        <taxon>Magnoliopsida</taxon>
        <taxon>eudicotyledons</taxon>
        <taxon>Gunneridae</taxon>
        <taxon>Pentapetalae</taxon>
        <taxon>rosids</taxon>
        <taxon>fabids</taxon>
        <taxon>Malpighiales</taxon>
        <taxon>Euphorbiaceae</taxon>
        <taxon>Crotonoideae</taxon>
        <taxon>Manihoteae</taxon>
        <taxon>Manihot</taxon>
    </lineage>
</organism>
<evidence type="ECO:0000313" key="2">
    <source>
        <dbReference type="EMBL" id="OAY21420.1"/>
    </source>
</evidence>
<gene>
    <name evidence="2" type="ORF">MANES_S088700</name>
</gene>
<evidence type="ECO:0000256" key="1">
    <source>
        <dbReference type="SAM" id="MobiDB-lite"/>
    </source>
</evidence>
<proteinExistence type="predicted"/>
<sequence length="151" mass="17642">MKFIVTPALVFLILSFAATLVLNFSSTLFLFSMLNTVILAVVVGSYRPSVEEGDGGWYAFQSWYEEVEDAYDKDEDYDSDDDDDYEKENDFSDGYDRDDEGDRDGEIGWEDDDEEDDDNLQRRIEEFIAKVNRGWRDEWLRENHQTQSKLG</sequence>
<protein>
    <submittedName>
        <fullName evidence="2">Uncharacterized protein</fullName>
    </submittedName>
</protein>
<accession>A0A199U9J5</accession>
<reference evidence="2" key="1">
    <citation type="submission" date="2016-02" db="EMBL/GenBank/DDBJ databases">
        <title>WGS assembly of Manihot esculenta.</title>
        <authorList>
            <person name="Bredeson J.V."/>
            <person name="Prochnik S.E."/>
            <person name="Lyons J.B."/>
            <person name="Schmutz J."/>
            <person name="Grimwood J."/>
            <person name="Vrebalov J."/>
            <person name="Bart R.S."/>
            <person name="Amuge T."/>
            <person name="Ferguson M.E."/>
            <person name="Green R."/>
            <person name="Putnam N."/>
            <person name="Stites J."/>
            <person name="Rounsley S."/>
            <person name="Rokhsar D.S."/>
        </authorList>
    </citation>
    <scope>NUCLEOTIDE SEQUENCE [LARGE SCALE GENOMIC DNA]</scope>
    <source>
        <tissue evidence="2">Leaf</tissue>
    </source>
</reference>
<dbReference type="AlphaFoldDB" id="A0A199U9J5"/>
<dbReference type="PANTHER" id="PTHR36595">
    <property type="entry name" value="TRANSMEMBRANE PROTEIN"/>
    <property type="match status" value="1"/>
</dbReference>